<dbReference type="InterPro" id="IPR010298">
    <property type="entry name" value="YacP-like"/>
</dbReference>
<dbReference type="CDD" id="cd10912">
    <property type="entry name" value="PIN_YacP-like"/>
    <property type="match status" value="1"/>
</dbReference>
<reference evidence="1 2" key="1">
    <citation type="submission" date="2017-04" db="EMBL/GenBank/DDBJ databases">
        <authorList>
            <person name="Afonso C.L."/>
            <person name="Miller P.J."/>
            <person name="Scott M.A."/>
            <person name="Spackman E."/>
            <person name="Goraichik I."/>
            <person name="Dimitrov K.M."/>
            <person name="Suarez D.L."/>
            <person name="Swayne D.E."/>
        </authorList>
    </citation>
    <scope>NUCLEOTIDE SEQUENCE [LARGE SCALE GENOMIC DNA]</scope>
    <source>
        <strain evidence="1 2">11</strain>
    </source>
</reference>
<keyword evidence="2" id="KW-1185">Reference proteome</keyword>
<organism evidence="1 2">
    <name type="scientific">Paenibacillus aquistagni</name>
    <dbReference type="NCBI Taxonomy" id="1852522"/>
    <lineage>
        <taxon>Bacteria</taxon>
        <taxon>Bacillati</taxon>
        <taxon>Bacillota</taxon>
        <taxon>Bacilli</taxon>
        <taxon>Bacillales</taxon>
        <taxon>Paenibacillaceae</taxon>
        <taxon>Paenibacillus</taxon>
    </lineage>
</organism>
<protein>
    <recommendedName>
        <fullName evidence="3">NYN domain-containing protein</fullName>
    </recommendedName>
</protein>
<dbReference type="Pfam" id="PF05991">
    <property type="entry name" value="NYN_YacP"/>
    <property type="match status" value="1"/>
</dbReference>
<dbReference type="AlphaFoldDB" id="A0A1X7LZQ0"/>
<name>A0A1X7LZQ0_9BACL</name>
<sequence length="183" mass="21430">MVKAEDWRDILLVDGYNMIGAWGELKQLSQANLEEARDQLLDMLADYQAYSGRRVVVIFDAYRVPGLGVSYKQREIQVYFTKEKETADECIERLVRELRHRRRQIYVATSDLIEQHVIFAQGALRISARELKLVIAQAKREVESQIKERAQKPLKRNPLEDKLSLDVLLKLERMRRGNQEDSK</sequence>
<accession>A0A1X7LZQ0</accession>
<dbReference type="OrthoDB" id="9792160at2"/>
<dbReference type="EMBL" id="FXAZ01000012">
    <property type="protein sequence ID" value="SMG59190.1"/>
    <property type="molecule type" value="Genomic_DNA"/>
</dbReference>
<dbReference type="RefSeq" id="WP_085498954.1">
    <property type="nucleotide sequence ID" value="NZ_FXAZ01000012.1"/>
</dbReference>
<proteinExistence type="predicted"/>
<dbReference type="Proteomes" id="UP000193834">
    <property type="component" value="Unassembled WGS sequence"/>
</dbReference>
<dbReference type="PANTHER" id="PTHR34547">
    <property type="entry name" value="YACP-LIKE NYN DOMAIN PROTEIN"/>
    <property type="match status" value="1"/>
</dbReference>
<evidence type="ECO:0008006" key="3">
    <source>
        <dbReference type="Google" id="ProtNLM"/>
    </source>
</evidence>
<dbReference type="STRING" id="1852522.SAMN06295960_4876"/>
<dbReference type="PANTHER" id="PTHR34547:SF1">
    <property type="entry name" value="YACP-LIKE NYN DOMAIN PROTEIN"/>
    <property type="match status" value="1"/>
</dbReference>
<evidence type="ECO:0000313" key="2">
    <source>
        <dbReference type="Proteomes" id="UP000193834"/>
    </source>
</evidence>
<gene>
    <name evidence="1" type="ORF">SAMN06295960_4876</name>
</gene>
<evidence type="ECO:0000313" key="1">
    <source>
        <dbReference type="EMBL" id="SMG59190.1"/>
    </source>
</evidence>